<accession>A0A2U2HP94</accession>
<evidence type="ECO:0008006" key="4">
    <source>
        <dbReference type="Google" id="ProtNLM"/>
    </source>
</evidence>
<gene>
    <name evidence="2" type="ORF">C7C56_006870</name>
</gene>
<keyword evidence="3" id="KW-1185">Reference proteome</keyword>
<evidence type="ECO:0000313" key="2">
    <source>
        <dbReference type="EMBL" id="PWF49344.1"/>
    </source>
</evidence>
<evidence type="ECO:0000313" key="3">
    <source>
        <dbReference type="Proteomes" id="UP000241421"/>
    </source>
</evidence>
<protein>
    <recommendedName>
        <fullName evidence="4">DUF2059 domain-containing protein</fullName>
    </recommendedName>
</protein>
<organism evidence="2 3">
    <name type="scientific">Massilia glaciei</name>
    <dbReference type="NCBI Taxonomy" id="1524097"/>
    <lineage>
        <taxon>Bacteria</taxon>
        <taxon>Pseudomonadati</taxon>
        <taxon>Pseudomonadota</taxon>
        <taxon>Betaproteobacteria</taxon>
        <taxon>Burkholderiales</taxon>
        <taxon>Oxalobacteraceae</taxon>
        <taxon>Telluria group</taxon>
        <taxon>Massilia</taxon>
    </lineage>
</organism>
<keyword evidence="1" id="KW-0732">Signal</keyword>
<dbReference type="RefSeq" id="WP_106756717.1">
    <property type="nucleotide sequence ID" value="NZ_PXWF02000092.1"/>
</dbReference>
<proteinExistence type="predicted"/>
<evidence type="ECO:0000256" key="1">
    <source>
        <dbReference type="SAM" id="SignalP"/>
    </source>
</evidence>
<sequence>MKLVQILALSGLMAIAPVFAAAPAAPVAAAAPSAAQISAMQGLMAAMQTEKMMRTTAGMSRYSSEKHRLEVVAKLAKVPPAEIHRRLAAPVARFVTTETALEMTRFYATPYGQRVLFASYNSGPSITGPGQLKMSKAEAAALKRPAYVQASHLLQRAERAIKRETFVLLGQISNGK</sequence>
<reference evidence="2 3" key="1">
    <citation type="submission" date="2018-04" db="EMBL/GenBank/DDBJ databases">
        <title>Massilia violaceinigra sp. nov., a novel purple-pigmented bacterium isolated from Tianshan glacier, Xinjiang, China.</title>
        <authorList>
            <person name="Wang H."/>
        </authorList>
    </citation>
    <scope>NUCLEOTIDE SEQUENCE [LARGE SCALE GENOMIC DNA]</scope>
    <source>
        <strain evidence="2 3">B448-2</strain>
    </source>
</reference>
<dbReference type="Proteomes" id="UP000241421">
    <property type="component" value="Unassembled WGS sequence"/>
</dbReference>
<feature type="chain" id="PRO_5015726215" description="DUF2059 domain-containing protein" evidence="1">
    <location>
        <begin position="21"/>
        <end position="176"/>
    </location>
</feature>
<name>A0A2U2HP94_9BURK</name>
<dbReference type="EMBL" id="PXWF02000092">
    <property type="protein sequence ID" value="PWF49344.1"/>
    <property type="molecule type" value="Genomic_DNA"/>
</dbReference>
<dbReference type="AlphaFoldDB" id="A0A2U2HP94"/>
<dbReference type="OrthoDB" id="8778035at2"/>
<comment type="caution">
    <text evidence="2">The sequence shown here is derived from an EMBL/GenBank/DDBJ whole genome shotgun (WGS) entry which is preliminary data.</text>
</comment>
<feature type="signal peptide" evidence="1">
    <location>
        <begin position="1"/>
        <end position="20"/>
    </location>
</feature>